<feature type="region of interest" description="Disordered" evidence="1">
    <location>
        <begin position="221"/>
        <end position="263"/>
    </location>
</feature>
<dbReference type="AlphaFoldDB" id="A0A9W8K0J7"/>
<evidence type="ECO:0000313" key="2">
    <source>
        <dbReference type="EMBL" id="KAJ3509371.1"/>
    </source>
</evidence>
<organism evidence="2 3">
    <name type="scientific">Agrocybe chaxingu</name>
    <dbReference type="NCBI Taxonomy" id="84603"/>
    <lineage>
        <taxon>Eukaryota</taxon>
        <taxon>Fungi</taxon>
        <taxon>Dikarya</taxon>
        <taxon>Basidiomycota</taxon>
        <taxon>Agaricomycotina</taxon>
        <taxon>Agaricomycetes</taxon>
        <taxon>Agaricomycetidae</taxon>
        <taxon>Agaricales</taxon>
        <taxon>Agaricineae</taxon>
        <taxon>Strophariaceae</taxon>
        <taxon>Agrocybe</taxon>
    </lineage>
</organism>
<accession>A0A9W8K0J7</accession>
<evidence type="ECO:0000256" key="1">
    <source>
        <dbReference type="SAM" id="MobiDB-lite"/>
    </source>
</evidence>
<dbReference type="OrthoDB" id="2535938at2759"/>
<name>A0A9W8K0J7_9AGAR</name>
<dbReference type="EMBL" id="JANKHO010000482">
    <property type="protein sequence ID" value="KAJ3509371.1"/>
    <property type="molecule type" value="Genomic_DNA"/>
</dbReference>
<comment type="caution">
    <text evidence="2">The sequence shown here is derived from an EMBL/GenBank/DDBJ whole genome shotgun (WGS) entry which is preliminary data.</text>
</comment>
<reference evidence="2" key="1">
    <citation type="submission" date="2022-07" db="EMBL/GenBank/DDBJ databases">
        <title>Genome Sequence of Agrocybe chaxingu.</title>
        <authorList>
            <person name="Buettner E."/>
        </authorList>
    </citation>
    <scope>NUCLEOTIDE SEQUENCE</scope>
    <source>
        <strain evidence="2">MP-N11</strain>
    </source>
</reference>
<feature type="region of interest" description="Disordered" evidence="1">
    <location>
        <begin position="83"/>
        <end position="184"/>
    </location>
</feature>
<proteinExistence type="predicted"/>
<dbReference type="Proteomes" id="UP001148786">
    <property type="component" value="Unassembled WGS sequence"/>
</dbReference>
<protein>
    <submittedName>
        <fullName evidence="2">Uncharacterized protein</fullName>
    </submittedName>
</protein>
<feature type="compositionally biased region" description="Acidic residues" evidence="1">
    <location>
        <begin position="231"/>
        <end position="242"/>
    </location>
</feature>
<evidence type="ECO:0000313" key="3">
    <source>
        <dbReference type="Proteomes" id="UP001148786"/>
    </source>
</evidence>
<sequence length="472" mass="51478">MYHLSDSEVHLLLQYLAAQPSLPGHVMELQTRLERSLDCHYNSLVDWDANTWGALPVTSNLYSIDPMLSTYTTVSMEEVCPNSDLEPSEMTANYDPAPPTMPDDAADEDYMPPSEDCTYQDPSHSGGTGQRGADTTASIRKRKRRAKTSAGRHAGTSVQAAGGDGGGGGGGGDGNLPPQNWDPNCRRGGLWNGIFTRHGNHVEEEEDLDQVMDSLGGGREEEQVLGVGEGGEAEAQNEEENMEDRSSESVPQDPNSSPESQVISAEGKKFVADLAAACDEILNGDFSEHTDPAEVLFALATGEPWDAAAASFSDNSLPAILARCVQATRIVASSTFILMMNLLQYRLKIESIHISTGQSRKKITGNLYATEIAKKVKGHRTLERWVKHGAEYTIIASSDTNEGRLVIKSIIPLVTKLRQQFDIKLTTFMSYMILLEHHHRFPTLSPPLPDVLVISTANIRHSDAVMDTLSLK</sequence>
<feature type="compositionally biased region" description="Gly residues" evidence="1">
    <location>
        <begin position="162"/>
        <end position="174"/>
    </location>
</feature>
<keyword evidence="3" id="KW-1185">Reference proteome</keyword>
<feature type="compositionally biased region" description="Polar residues" evidence="1">
    <location>
        <begin position="248"/>
        <end position="263"/>
    </location>
</feature>
<gene>
    <name evidence="2" type="ORF">NLJ89_g5257</name>
</gene>